<dbReference type="RefSeq" id="WP_320498541.1">
    <property type="nucleotide sequence ID" value="NZ_JAXCLX010000001.1"/>
</dbReference>
<evidence type="ECO:0000313" key="1">
    <source>
        <dbReference type="EMBL" id="MDY0870357.1"/>
    </source>
</evidence>
<organism evidence="1 2">
    <name type="scientific">Dongia rigui</name>
    <dbReference type="NCBI Taxonomy" id="940149"/>
    <lineage>
        <taxon>Bacteria</taxon>
        <taxon>Pseudomonadati</taxon>
        <taxon>Pseudomonadota</taxon>
        <taxon>Alphaproteobacteria</taxon>
        <taxon>Rhodospirillales</taxon>
        <taxon>Dongiaceae</taxon>
        <taxon>Dongia</taxon>
    </lineage>
</organism>
<dbReference type="Proteomes" id="UP001271769">
    <property type="component" value="Unassembled WGS sequence"/>
</dbReference>
<name>A0ABU5DSG7_9PROT</name>
<protein>
    <submittedName>
        <fullName evidence="1">Uncharacterized protein</fullName>
    </submittedName>
</protein>
<accession>A0ABU5DSG7</accession>
<reference evidence="1 2" key="1">
    <citation type="journal article" date="2013" name="Antonie Van Leeuwenhoek">
        <title>Dongia rigui sp. nov., isolated from freshwater of a large wetland in Korea.</title>
        <authorList>
            <person name="Baik K.S."/>
            <person name="Hwang Y.M."/>
            <person name="Choi J.S."/>
            <person name="Kwon J."/>
            <person name="Seong C.N."/>
        </authorList>
    </citation>
    <scope>NUCLEOTIDE SEQUENCE [LARGE SCALE GENOMIC DNA]</scope>
    <source>
        <strain evidence="1 2">04SU4-P</strain>
    </source>
</reference>
<keyword evidence="2" id="KW-1185">Reference proteome</keyword>
<dbReference type="EMBL" id="JAXCLX010000001">
    <property type="protein sequence ID" value="MDY0870357.1"/>
    <property type="molecule type" value="Genomic_DNA"/>
</dbReference>
<comment type="caution">
    <text evidence="1">The sequence shown here is derived from an EMBL/GenBank/DDBJ whole genome shotgun (WGS) entry which is preliminary data.</text>
</comment>
<sequence>MNDQTLHETAMEVLANFRRLREIQAAYALEWPRLNDRLRPLLPSLSSDMQEVVQRDMTLISDTILDADERLIKAAAALLVAADAAHGLTDLPAQAVCRLEMISQSAIRRTAPNVVYLPARRHRPPRHDQATVTGQCRIAEVENRVLGIMLDELETGLGQLTGALEHSAAMDA</sequence>
<proteinExistence type="predicted"/>
<evidence type="ECO:0000313" key="2">
    <source>
        <dbReference type="Proteomes" id="UP001271769"/>
    </source>
</evidence>
<gene>
    <name evidence="1" type="ORF">SMD31_00395</name>
</gene>